<reference evidence="6 7" key="1">
    <citation type="journal article" date="2023" name="G3 (Bethesda)">
        <title>A chromosome-level genome assembly of Zasmidium syzygii isolated from banana leaves.</title>
        <authorList>
            <person name="van Westerhoven A.C."/>
            <person name="Mehrabi R."/>
            <person name="Talebi R."/>
            <person name="Steentjes M.B.F."/>
            <person name="Corcolon B."/>
            <person name="Chong P.A."/>
            <person name="Kema G.H.J."/>
            <person name="Seidl M.F."/>
        </authorList>
    </citation>
    <scope>NUCLEOTIDE SEQUENCE [LARGE SCALE GENOMIC DNA]</scope>
    <source>
        <strain evidence="6 7">P124</strain>
    </source>
</reference>
<comment type="similarity">
    <text evidence="1">Belongs to the peptidase S10 family.</text>
</comment>
<dbReference type="SUPFAM" id="SSF53474">
    <property type="entry name" value="alpha/beta-Hydrolases"/>
    <property type="match status" value="1"/>
</dbReference>
<dbReference type="EMBL" id="JAXOVC010000012">
    <property type="protein sequence ID" value="KAK4495414.1"/>
    <property type="molecule type" value="Genomic_DNA"/>
</dbReference>
<accession>A0ABR0E1W5</accession>
<dbReference type="InterPro" id="IPR029058">
    <property type="entry name" value="AB_hydrolase_fold"/>
</dbReference>
<evidence type="ECO:0000256" key="5">
    <source>
        <dbReference type="ARBA" id="ARBA00023180"/>
    </source>
</evidence>
<evidence type="ECO:0000256" key="2">
    <source>
        <dbReference type="ARBA" id="ARBA00022645"/>
    </source>
</evidence>
<organism evidence="6 7">
    <name type="scientific">Zasmidium cellare</name>
    <name type="common">Wine cellar mold</name>
    <name type="synonym">Racodium cellare</name>
    <dbReference type="NCBI Taxonomy" id="395010"/>
    <lineage>
        <taxon>Eukaryota</taxon>
        <taxon>Fungi</taxon>
        <taxon>Dikarya</taxon>
        <taxon>Ascomycota</taxon>
        <taxon>Pezizomycotina</taxon>
        <taxon>Dothideomycetes</taxon>
        <taxon>Dothideomycetidae</taxon>
        <taxon>Mycosphaerellales</taxon>
        <taxon>Mycosphaerellaceae</taxon>
        <taxon>Zasmidium</taxon>
    </lineage>
</organism>
<proteinExistence type="inferred from homology"/>
<dbReference type="InterPro" id="IPR001563">
    <property type="entry name" value="Peptidase_S10"/>
</dbReference>
<keyword evidence="4" id="KW-0378">Hydrolase</keyword>
<evidence type="ECO:0000256" key="4">
    <source>
        <dbReference type="ARBA" id="ARBA00022801"/>
    </source>
</evidence>
<dbReference type="Proteomes" id="UP001305779">
    <property type="component" value="Unassembled WGS sequence"/>
</dbReference>
<evidence type="ECO:0000313" key="6">
    <source>
        <dbReference type="EMBL" id="KAK4495414.1"/>
    </source>
</evidence>
<evidence type="ECO:0008006" key="8">
    <source>
        <dbReference type="Google" id="ProtNLM"/>
    </source>
</evidence>
<keyword evidence="2" id="KW-0121">Carboxypeptidase</keyword>
<evidence type="ECO:0000256" key="1">
    <source>
        <dbReference type="ARBA" id="ARBA00009431"/>
    </source>
</evidence>
<sequence length="289" mass="32649">MHYNYTVHNTYDIPFANQSYRDQWLNAAWGPGNYHDRLVACNARNIDTVCQNANAFCDDEVDTIFNKATGRNIYDIRELNPSPFPYNTYQDYLNSPRVSKALGAYTNWTMGSMTVSLAFETTMDEQKELNTIEDVRCLVEEGVYVIVYHGDADYICDWRGGEVIAEQILAPGFDNAGYQNISTSDAPRVHGQVKQAGNFAFARIYESGHEVPFYQPLLAYELFERAIKRVDVAEGKTNVSREYMSKGTRRSEFHNGNSTVQFATLPGNATYNTTTNAPNAPGKVRWCDG</sequence>
<keyword evidence="5" id="KW-0325">Glycoprotein</keyword>
<dbReference type="Gene3D" id="3.40.50.1820">
    <property type="entry name" value="alpha/beta hydrolase"/>
    <property type="match status" value="1"/>
</dbReference>
<gene>
    <name evidence="6" type="ORF">PRZ48_013745</name>
</gene>
<evidence type="ECO:0000313" key="7">
    <source>
        <dbReference type="Proteomes" id="UP001305779"/>
    </source>
</evidence>
<comment type="caution">
    <text evidence="6">The sequence shown here is derived from an EMBL/GenBank/DDBJ whole genome shotgun (WGS) entry which is preliminary data.</text>
</comment>
<dbReference type="Pfam" id="PF00450">
    <property type="entry name" value="Peptidase_S10"/>
    <property type="match status" value="1"/>
</dbReference>
<evidence type="ECO:0000256" key="3">
    <source>
        <dbReference type="ARBA" id="ARBA00022670"/>
    </source>
</evidence>
<keyword evidence="3" id="KW-0645">Protease</keyword>
<name>A0ABR0E1W5_ZASCE</name>
<keyword evidence="7" id="KW-1185">Reference proteome</keyword>
<protein>
    <recommendedName>
        <fullName evidence="8">Serine carboxypeptidase</fullName>
    </recommendedName>
</protein>